<evidence type="ECO:0000313" key="4">
    <source>
        <dbReference type="EMBL" id="SVC42306.1"/>
    </source>
</evidence>
<dbReference type="AlphaFoldDB" id="A0A382M0B7"/>
<gene>
    <name evidence="4" type="ORF">METZ01_LOCUS295160</name>
</gene>
<dbReference type="Pfam" id="PF01597">
    <property type="entry name" value="GCV_H"/>
    <property type="match status" value="1"/>
</dbReference>
<dbReference type="GO" id="GO:0009249">
    <property type="term" value="P:protein lipoylation"/>
    <property type="evidence" value="ECO:0007669"/>
    <property type="project" value="TreeGrafter"/>
</dbReference>
<dbReference type="CDD" id="cd06848">
    <property type="entry name" value="GCS_H"/>
    <property type="match status" value="1"/>
</dbReference>
<sequence length="109" mass="11602">VGPLEKGGVKIGITDYAQDSLSDVVFIELPSKGETFNEGEVMAVAESVKAASDIYAPISGKVVEINEKLEEVPELVNESPYGSGWMVLMEPSDDMSSLISAGSYKDSID</sequence>
<dbReference type="GO" id="GO:0019464">
    <property type="term" value="P:glycine decarboxylation via glycine cleavage system"/>
    <property type="evidence" value="ECO:0007669"/>
    <property type="project" value="InterPro"/>
</dbReference>
<evidence type="ECO:0000259" key="3">
    <source>
        <dbReference type="PROSITE" id="PS50968"/>
    </source>
</evidence>
<dbReference type="NCBIfam" id="TIGR00527">
    <property type="entry name" value="gcvH"/>
    <property type="match status" value="1"/>
</dbReference>
<dbReference type="EMBL" id="UINC01090396">
    <property type="protein sequence ID" value="SVC42306.1"/>
    <property type="molecule type" value="Genomic_DNA"/>
</dbReference>
<proteinExistence type="inferred from homology"/>
<dbReference type="PANTHER" id="PTHR11715:SF3">
    <property type="entry name" value="GLYCINE CLEAVAGE SYSTEM H PROTEIN-RELATED"/>
    <property type="match status" value="1"/>
</dbReference>
<comment type="similarity">
    <text evidence="1">Belongs to the GcvH family.</text>
</comment>
<organism evidence="4">
    <name type="scientific">marine metagenome</name>
    <dbReference type="NCBI Taxonomy" id="408172"/>
    <lineage>
        <taxon>unclassified sequences</taxon>
        <taxon>metagenomes</taxon>
        <taxon>ecological metagenomes</taxon>
    </lineage>
</organism>
<protein>
    <recommendedName>
        <fullName evidence="3">Lipoyl-binding domain-containing protein</fullName>
    </recommendedName>
</protein>
<dbReference type="InterPro" id="IPR003016">
    <property type="entry name" value="2-oxoA_DH_lipoyl-BS"/>
</dbReference>
<feature type="non-terminal residue" evidence="4">
    <location>
        <position position="1"/>
    </location>
</feature>
<dbReference type="PROSITE" id="PS00189">
    <property type="entry name" value="LIPOYL"/>
    <property type="match status" value="1"/>
</dbReference>
<feature type="domain" description="Lipoyl-binding" evidence="3">
    <location>
        <begin position="8"/>
        <end position="90"/>
    </location>
</feature>
<dbReference type="GO" id="GO:0005829">
    <property type="term" value="C:cytosol"/>
    <property type="evidence" value="ECO:0007669"/>
    <property type="project" value="TreeGrafter"/>
</dbReference>
<dbReference type="Gene3D" id="2.40.50.100">
    <property type="match status" value="1"/>
</dbReference>
<dbReference type="InterPro" id="IPR011053">
    <property type="entry name" value="Single_hybrid_motif"/>
</dbReference>
<dbReference type="PROSITE" id="PS50968">
    <property type="entry name" value="BIOTINYL_LIPOYL"/>
    <property type="match status" value="1"/>
</dbReference>
<keyword evidence="2" id="KW-0450">Lipoyl</keyword>
<dbReference type="InterPro" id="IPR033753">
    <property type="entry name" value="GCV_H/Fam206"/>
</dbReference>
<dbReference type="GO" id="GO:0005960">
    <property type="term" value="C:glycine cleavage complex"/>
    <property type="evidence" value="ECO:0007669"/>
    <property type="project" value="InterPro"/>
</dbReference>
<dbReference type="InterPro" id="IPR017453">
    <property type="entry name" value="GCV_H_sub"/>
</dbReference>
<evidence type="ECO:0000256" key="2">
    <source>
        <dbReference type="ARBA" id="ARBA00022823"/>
    </source>
</evidence>
<name>A0A382M0B7_9ZZZZ</name>
<dbReference type="InterPro" id="IPR002930">
    <property type="entry name" value="GCV_H"/>
</dbReference>
<dbReference type="NCBIfam" id="NF002270">
    <property type="entry name" value="PRK01202.1"/>
    <property type="match status" value="1"/>
</dbReference>
<dbReference type="HAMAP" id="MF_00272">
    <property type="entry name" value="GcvH"/>
    <property type="match status" value="1"/>
</dbReference>
<dbReference type="PANTHER" id="PTHR11715">
    <property type="entry name" value="GLYCINE CLEAVAGE SYSTEM H PROTEIN"/>
    <property type="match status" value="1"/>
</dbReference>
<reference evidence="4" key="1">
    <citation type="submission" date="2018-05" db="EMBL/GenBank/DDBJ databases">
        <authorList>
            <person name="Lanie J.A."/>
            <person name="Ng W.-L."/>
            <person name="Kazmierczak K.M."/>
            <person name="Andrzejewski T.M."/>
            <person name="Davidsen T.M."/>
            <person name="Wayne K.J."/>
            <person name="Tettelin H."/>
            <person name="Glass J.I."/>
            <person name="Rusch D."/>
            <person name="Podicherti R."/>
            <person name="Tsui H.-C.T."/>
            <person name="Winkler M.E."/>
        </authorList>
    </citation>
    <scope>NUCLEOTIDE SEQUENCE</scope>
</reference>
<dbReference type="InterPro" id="IPR000089">
    <property type="entry name" value="Biotin_lipoyl"/>
</dbReference>
<accession>A0A382M0B7</accession>
<evidence type="ECO:0000256" key="1">
    <source>
        <dbReference type="ARBA" id="ARBA00009249"/>
    </source>
</evidence>
<dbReference type="SUPFAM" id="SSF51230">
    <property type="entry name" value="Single hybrid motif"/>
    <property type="match status" value="1"/>
</dbReference>